<feature type="transmembrane region" description="Helical" evidence="6">
    <location>
        <begin position="360"/>
        <end position="379"/>
    </location>
</feature>
<feature type="transmembrane region" description="Helical" evidence="6">
    <location>
        <begin position="399"/>
        <end position="418"/>
    </location>
</feature>
<feature type="transmembrane region" description="Helical" evidence="6">
    <location>
        <begin position="115"/>
        <end position="134"/>
    </location>
</feature>
<keyword evidence="8" id="KW-1185">Reference proteome</keyword>
<evidence type="ECO:0000313" key="8">
    <source>
        <dbReference type="Proteomes" id="UP001596189"/>
    </source>
</evidence>
<feature type="transmembrane region" description="Helical" evidence="6">
    <location>
        <begin position="180"/>
        <end position="200"/>
    </location>
</feature>
<keyword evidence="5 6" id="KW-0472">Membrane</keyword>
<sequence length="463" mass="49849">MTHSDVGQTGPDAVDPRQATKEQRAWYFYDWANSAYVTTTATVLFAPYLTVVAKEAGCPGQDSDLSCSTNLHVLGIPISPGSLAFYAVTFATILSAFVLPVVGALADRSAHQRRILGGFAWVGAVAASAMWFVQGDNWQLGVLLLLIANLCLGGSLVVYDAILCQIAGPDDRDRVSSRGWALGYLGGFILLAINLALVTAHDSLGLTKGEAVRWSLLTAGIWWGAFTLIPYFGLRDRAPLNVAPVEGSLVREAFGQLGNTLRHLRGFPHTLKFLLAYLFFNDGIQTVIGVSSVYGAEQLGFSTNQLIETILLVQLVAFGGALLFGRAARRFGARDVVLSSLVLWAGVVAIGFFLPRGQFGLWLGLAVLIGVVLGGSQALSRSMYSQLVPRGREAEYFSLYQACERGTSWFGTLLFGIVHQLTDSYRPAILALIVFFVLGGLILRTVDVRQGIRDAGNVEPAIV</sequence>
<organism evidence="7 8">
    <name type="scientific">Angustibacter luteus</name>
    <dbReference type="NCBI Taxonomy" id="658456"/>
    <lineage>
        <taxon>Bacteria</taxon>
        <taxon>Bacillati</taxon>
        <taxon>Actinomycetota</taxon>
        <taxon>Actinomycetes</taxon>
        <taxon>Kineosporiales</taxon>
        <taxon>Kineosporiaceae</taxon>
    </lineage>
</organism>
<protein>
    <submittedName>
        <fullName evidence="7">MFS transporter</fullName>
    </submittedName>
</protein>
<gene>
    <name evidence="7" type="ORF">ACFQDO_02365</name>
</gene>
<keyword evidence="3 6" id="KW-0812">Transmembrane</keyword>
<evidence type="ECO:0000256" key="3">
    <source>
        <dbReference type="ARBA" id="ARBA00022692"/>
    </source>
</evidence>
<feature type="transmembrane region" description="Helical" evidence="6">
    <location>
        <begin position="336"/>
        <end position="354"/>
    </location>
</feature>
<feature type="transmembrane region" description="Helical" evidence="6">
    <location>
        <begin position="140"/>
        <end position="159"/>
    </location>
</feature>
<comment type="subcellular location">
    <subcellularLocation>
        <location evidence="1">Endomembrane system</location>
        <topology evidence="1">Multi-pass membrane protein</topology>
    </subcellularLocation>
</comment>
<dbReference type="SUPFAM" id="SSF103473">
    <property type="entry name" value="MFS general substrate transporter"/>
    <property type="match status" value="1"/>
</dbReference>
<feature type="transmembrane region" description="Helical" evidence="6">
    <location>
        <begin position="424"/>
        <end position="443"/>
    </location>
</feature>
<dbReference type="PANTHER" id="PTHR23519:SF1">
    <property type="entry name" value="AUTOPHAGY-RELATED PROTEIN 22"/>
    <property type="match status" value="1"/>
</dbReference>
<evidence type="ECO:0000256" key="4">
    <source>
        <dbReference type="ARBA" id="ARBA00022989"/>
    </source>
</evidence>
<proteinExistence type="predicted"/>
<evidence type="ECO:0000256" key="6">
    <source>
        <dbReference type="SAM" id="Phobius"/>
    </source>
</evidence>
<evidence type="ECO:0000256" key="2">
    <source>
        <dbReference type="ARBA" id="ARBA00022448"/>
    </source>
</evidence>
<dbReference type="InterPro" id="IPR024671">
    <property type="entry name" value="Atg22-like"/>
</dbReference>
<dbReference type="RefSeq" id="WP_345716830.1">
    <property type="nucleotide sequence ID" value="NZ_BAABFP010000005.1"/>
</dbReference>
<dbReference type="PANTHER" id="PTHR23519">
    <property type="entry name" value="AUTOPHAGY-RELATED PROTEIN 22"/>
    <property type="match status" value="1"/>
</dbReference>
<reference evidence="8" key="1">
    <citation type="journal article" date="2019" name="Int. J. Syst. Evol. Microbiol.">
        <title>The Global Catalogue of Microorganisms (GCM) 10K type strain sequencing project: providing services to taxonomists for standard genome sequencing and annotation.</title>
        <authorList>
            <consortium name="The Broad Institute Genomics Platform"/>
            <consortium name="The Broad Institute Genome Sequencing Center for Infectious Disease"/>
            <person name="Wu L."/>
            <person name="Ma J."/>
        </authorList>
    </citation>
    <scope>NUCLEOTIDE SEQUENCE [LARGE SCALE GENOMIC DNA]</scope>
    <source>
        <strain evidence="8">KACC 14249</strain>
    </source>
</reference>
<comment type="caution">
    <text evidence="7">The sequence shown here is derived from an EMBL/GenBank/DDBJ whole genome shotgun (WGS) entry which is preliminary data.</text>
</comment>
<dbReference type="Proteomes" id="UP001596189">
    <property type="component" value="Unassembled WGS sequence"/>
</dbReference>
<dbReference type="EMBL" id="JBHSRD010000002">
    <property type="protein sequence ID" value="MFC6005962.1"/>
    <property type="molecule type" value="Genomic_DNA"/>
</dbReference>
<feature type="transmembrane region" description="Helical" evidence="6">
    <location>
        <begin position="306"/>
        <end position="324"/>
    </location>
</feature>
<dbReference type="Pfam" id="PF11700">
    <property type="entry name" value="ATG22"/>
    <property type="match status" value="1"/>
</dbReference>
<evidence type="ECO:0000256" key="1">
    <source>
        <dbReference type="ARBA" id="ARBA00004127"/>
    </source>
</evidence>
<keyword evidence="2" id="KW-0813">Transport</keyword>
<evidence type="ECO:0000256" key="5">
    <source>
        <dbReference type="ARBA" id="ARBA00023136"/>
    </source>
</evidence>
<dbReference type="Gene3D" id="1.20.1250.20">
    <property type="entry name" value="MFS general substrate transporter like domains"/>
    <property type="match status" value="1"/>
</dbReference>
<dbReference type="InterPro" id="IPR050495">
    <property type="entry name" value="ATG22/LtaA_families"/>
</dbReference>
<accession>A0ABW1JAH0</accession>
<dbReference type="InterPro" id="IPR036259">
    <property type="entry name" value="MFS_trans_sf"/>
</dbReference>
<evidence type="ECO:0000313" key="7">
    <source>
        <dbReference type="EMBL" id="MFC6005962.1"/>
    </source>
</evidence>
<feature type="transmembrane region" description="Helical" evidence="6">
    <location>
        <begin position="83"/>
        <end position="103"/>
    </location>
</feature>
<keyword evidence="4 6" id="KW-1133">Transmembrane helix</keyword>
<feature type="transmembrane region" description="Helical" evidence="6">
    <location>
        <begin position="212"/>
        <end position="234"/>
    </location>
</feature>
<feature type="transmembrane region" description="Helical" evidence="6">
    <location>
        <begin position="274"/>
        <end position="294"/>
    </location>
</feature>
<name>A0ABW1JAH0_9ACTN</name>